<dbReference type="Proteomes" id="UP001574170">
    <property type="component" value="Unassembled WGS sequence"/>
</dbReference>
<protein>
    <submittedName>
        <fullName evidence="1">Uncharacterized protein</fullName>
    </submittedName>
</protein>
<dbReference type="RefSeq" id="WP_373393456.1">
    <property type="nucleotide sequence ID" value="NZ_JBCFQJ010000064.1"/>
</dbReference>
<comment type="caution">
    <text evidence="1">The sequence shown here is derived from an EMBL/GenBank/DDBJ whole genome shotgun (WGS) entry which is preliminary data.</text>
</comment>
<evidence type="ECO:0000313" key="2">
    <source>
        <dbReference type="Proteomes" id="UP001574170"/>
    </source>
</evidence>
<dbReference type="EMBL" id="JBCFQK010000064">
    <property type="protein sequence ID" value="MFA9195978.1"/>
    <property type="molecule type" value="Genomic_DNA"/>
</dbReference>
<proteinExistence type="predicted"/>
<feature type="non-terminal residue" evidence="1">
    <location>
        <position position="99"/>
    </location>
</feature>
<reference evidence="1 2" key="1">
    <citation type="submission" date="2024-04" db="EMBL/GenBank/DDBJ databases">
        <title>New Clade of Flavobacterium.</title>
        <authorList>
            <person name="Matos L."/>
            <person name="Proenca D.N."/>
            <person name="Fransisco R.M."/>
            <person name="Chung A.P."/>
            <person name="Maccario L."/>
            <person name="Sorensen S.J."/>
            <person name="Morais P.V."/>
        </authorList>
    </citation>
    <scope>NUCLEOTIDE SEQUENCE [LARGE SCALE GENOMIC DNA]</scope>
    <source>
        <strain evidence="1 2">FBOR7N2.3</strain>
    </source>
</reference>
<gene>
    <name evidence="1" type="ORF">AAGV33_16355</name>
</gene>
<evidence type="ECO:0000313" key="1">
    <source>
        <dbReference type="EMBL" id="MFA9195978.1"/>
    </source>
</evidence>
<keyword evidence="2" id="KW-1185">Reference proteome</keyword>
<name>A0ABV4TQ87_9FLAO</name>
<sequence length="99" mass="9592">MDTAPTLVTPVLGVATATSVNGTSIPTSKTLVVTTDKLSALSATTSAEFAGVISDETGTGSVVLSASPTFTGTPSLPTGTIGVTQTAGNNTTALATTAF</sequence>
<organism evidence="1 2">
    <name type="scientific">Flavobacterium magnesitis</name>
    <dbReference type="NCBI Taxonomy" id="3138077"/>
    <lineage>
        <taxon>Bacteria</taxon>
        <taxon>Pseudomonadati</taxon>
        <taxon>Bacteroidota</taxon>
        <taxon>Flavobacteriia</taxon>
        <taxon>Flavobacteriales</taxon>
        <taxon>Flavobacteriaceae</taxon>
        <taxon>Flavobacterium</taxon>
    </lineage>
</organism>
<accession>A0ABV4TQ87</accession>